<evidence type="ECO:0000259" key="7">
    <source>
        <dbReference type="Pfam" id="PF04932"/>
    </source>
</evidence>
<feature type="transmembrane region" description="Helical" evidence="6">
    <location>
        <begin position="268"/>
        <end position="284"/>
    </location>
</feature>
<organism evidence="8 9">
    <name type="scientific">Stutzerimonas xanthomarina DSM 18231</name>
    <dbReference type="NCBI Taxonomy" id="1403346"/>
    <lineage>
        <taxon>Bacteria</taxon>
        <taxon>Pseudomonadati</taxon>
        <taxon>Pseudomonadota</taxon>
        <taxon>Gammaproteobacteria</taxon>
        <taxon>Pseudomonadales</taxon>
        <taxon>Pseudomonadaceae</taxon>
        <taxon>Stutzerimonas</taxon>
    </lineage>
</organism>
<dbReference type="GO" id="GO:0016020">
    <property type="term" value="C:membrane"/>
    <property type="evidence" value="ECO:0007669"/>
    <property type="project" value="UniProtKB-SubCell"/>
</dbReference>
<feature type="transmembrane region" description="Helical" evidence="6">
    <location>
        <begin position="132"/>
        <end position="151"/>
    </location>
</feature>
<name>A0A1M5P852_9GAMM</name>
<evidence type="ECO:0000256" key="6">
    <source>
        <dbReference type="SAM" id="Phobius"/>
    </source>
</evidence>
<dbReference type="InterPro" id="IPR007016">
    <property type="entry name" value="O-antigen_ligase-rel_domated"/>
</dbReference>
<evidence type="ECO:0000256" key="2">
    <source>
        <dbReference type="ARBA" id="ARBA00022692"/>
    </source>
</evidence>
<feature type="transmembrane region" description="Helical" evidence="6">
    <location>
        <begin position="39"/>
        <end position="58"/>
    </location>
</feature>
<feature type="transmembrane region" description="Helical" evidence="6">
    <location>
        <begin position="158"/>
        <end position="187"/>
    </location>
</feature>
<feature type="transmembrane region" description="Helical" evidence="6">
    <location>
        <begin position="207"/>
        <end position="225"/>
    </location>
</feature>
<feature type="transmembrane region" description="Helical" evidence="6">
    <location>
        <begin position="389"/>
        <end position="413"/>
    </location>
</feature>
<comment type="subcellular location">
    <subcellularLocation>
        <location evidence="1">Membrane</location>
        <topology evidence="1">Multi-pass membrane protein</topology>
    </subcellularLocation>
</comment>
<accession>A0A1M5P852</accession>
<feature type="transmembrane region" description="Helical" evidence="6">
    <location>
        <begin position="245"/>
        <end position="262"/>
    </location>
</feature>
<reference evidence="8 9" key="1">
    <citation type="submission" date="2016-11" db="EMBL/GenBank/DDBJ databases">
        <authorList>
            <person name="Jaros S."/>
            <person name="Januszkiewicz K."/>
            <person name="Wedrychowicz H."/>
        </authorList>
    </citation>
    <scope>NUCLEOTIDE SEQUENCE [LARGE SCALE GENOMIC DNA]</scope>
    <source>
        <strain evidence="8 9">DSM 18231</strain>
    </source>
</reference>
<protein>
    <submittedName>
        <fullName evidence="8">O-antigen ligase</fullName>
    </submittedName>
</protein>
<evidence type="ECO:0000313" key="9">
    <source>
        <dbReference type="Proteomes" id="UP000184000"/>
    </source>
</evidence>
<dbReference type="EMBL" id="FQXA01000003">
    <property type="protein sequence ID" value="SHG97393.1"/>
    <property type="molecule type" value="Genomic_DNA"/>
</dbReference>
<dbReference type="AlphaFoldDB" id="A0A1M5P852"/>
<dbReference type="InterPro" id="IPR051533">
    <property type="entry name" value="WaaL-like"/>
</dbReference>
<dbReference type="PANTHER" id="PTHR37422">
    <property type="entry name" value="TEICHURONIC ACID BIOSYNTHESIS PROTEIN TUAE"/>
    <property type="match status" value="1"/>
</dbReference>
<evidence type="ECO:0000256" key="1">
    <source>
        <dbReference type="ARBA" id="ARBA00004141"/>
    </source>
</evidence>
<feature type="transmembrane region" description="Helical" evidence="6">
    <location>
        <begin position="293"/>
        <end position="312"/>
    </location>
</feature>
<proteinExistence type="predicted"/>
<keyword evidence="2 6" id="KW-0812">Transmembrane</keyword>
<dbReference type="Pfam" id="PF04932">
    <property type="entry name" value="Wzy_C"/>
    <property type="match status" value="1"/>
</dbReference>
<keyword evidence="8" id="KW-0436">Ligase</keyword>
<dbReference type="Proteomes" id="UP000184000">
    <property type="component" value="Unassembled WGS sequence"/>
</dbReference>
<feature type="domain" description="O-antigen ligase-related" evidence="7">
    <location>
        <begin position="249"/>
        <end position="402"/>
    </location>
</feature>
<dbReference type="PANTHER" id="PTHR37422:SF13">
    <property type="entry name" value="LIPOPOLYSACCHARIDE BIOSYNTHESIS PROTEIN PA4999-RELATED"/>
    <property type="match status" value="1"/>
</dbReference>
<feature type="transmembrane region" description="Helical" evidence="6">
    <location>
        <begin position="103"/>
        <end position="120"/>
    </location>
</feature>
<feature type="transmembrane region" description="Helical" evidence="6">
    <location>
        <begin position="425"/>
        <end position="443"/>
    </location>
</feature>
<sequence>MMAVRHGYHLFKTLQSRLTFSRLCGADWRTVMPPPVNHLERLLVALVLFTLVWLPLPLGSNRDWAVGVLVVLVGGLCGLWAVNRARTGEPIMPSNAMKAARPMLALLLLSQLWVAAQWLFGFTVDNGATFQYLSLGVAYSLLFLLIISLFNTRKRLTLLLATLVVSGTLQAFWGALMTLSGVEWLLIGPKTSYIGVATGTFVNRNHLAGYLELTLACGIGLLMALRDSRPFSWVNLLELLMGAKARLRLALVVMVIALVMTHSRMGNAAFFASLLIVGGLFVLLDKEHRLRNSIILISLILIDVLVISQYFGLERLKDRVLNTQLTDEIVDGEVVQKANEVRDNVFGYAIPLLLERPLTGQGAGSFEAVFPKYPGPDIRLHFDHAHNDYLQFGIEFGLLGSLPLAAFVLLALWQALRALWQRESIYRSGVGFGAAMGIISLLIHSSTDFNLQIPANAATLVVVCAIAVLAGSHSRERVPRTNRERSSTTRLTGLGLKSPTTATG</sequence>
<keyword evidence="3 6" id="KW-1133">Transmembrane helix</keyword>
<evidence type="ECO:0000256" key="4">
    <source>
        <dbReference type="ARBA" id="ARBA00023136"/>
    </source>
</evidence>
<dbReference type="GO" id="GO:0016874">
    <property type="term" value="F:ligase activity"/>
    <property type="evidence" value="ECO:0007669"/>
    <property type="project" value="UniProtKB-KW"/>
</dbReference>
<evidence type="ECO:0000313" key="8">
    <source>
        <dbReference type="EMBL" id="SHG97393.1"/>
    </source>
</evidence>
<feature type="transmembrane region" description="Helical" evidence="6">
    <location>
        <begin position="449"/>
        <end position="470"/>
    </location>
</feature>
<evidence type="ECO:0000256" key="3">
    <source>
        <dbReference type="ARBA" id="ARBA00022989"/>
    </source>
</evidence>
<feature type="compositionally biased region" description="Basic and acidic residues" evidence="5">
    <location>
        <begin position="476"/>
        <end position="487"/>
    </location>
</feature>
<feature type="transmembrane region" description="Helical" evidence="6">
    <location>
        <begin position="64"/>
        <end position="82"/>
    </location>
</feature>
<keyword evidence="4 6" id="KW-0472">Membrane</keyword>
<evidence type="ECO:0000256" key="5">
    <source>
        <dbReference type="SAM" id="MobiDB-lite"/>
    </source>
</evidence>
<gene>
    <name evidence="8" type="ORF">SAMN02744645_2002</name>
</gene>
<feature type="region of interest" description="Disordered" evidence="5">
    <location>
        <begin position="476"/>
        <end position="504"/>
    </location>
</feature>